<evidence type="ECO:0000313" key="1">
    <source>
        <dbReference type="EMBL" id="VEL42211.1"/>
    </source>
</evidence>
<protein>
    <submittedName>
        <fullName evidence="1">Uncharacterized protein</fullName>
    </submittedName>
</protein>
<evidence type="ECO:0000313" key="2">
    <source>
        <dbReference type="Proteomes" id="UP000784294"/>
    </source>
</evidence>
<dbReference type="Proteomes" id="UP000784294">
    <property type="component" value="Unassembled WGS sequence"/>
</dbReference>
<dbReference type="AlphaFoldDB" id="A0A3S5CRH6"/>
<organism evidence="1 2">
    <name type="scientific">Protopolystoma xenopodis</name>
    <dbReference type="NCBI Taxonomy" id="117903"/>
    <lineage>
        <taxon>Eukaryota</taxon>
        <taxon>Metazoa</taxon>
        <taxon>Spiralia</taxon>
        <taxon>Lophotrochozoa</taxon>
        <taxon>Platyhelminthes</taxon>
        <taxon>Monogenea</taxon>
        <taxon>Polyopisthocotylea</taxon>
        <taxon>Polystomatidea</taxon>
        <taxon>Polystomatidae</taxon>
        <taxon>Protopolystoma</taxon>
    </lineage>
</organism>
<gene>
    <name evidence="1" type="ORF">PXEA_LOCUS35651</name>
</gene>
<keyword evidence="2" id="KW-1185">Reference proteome</keyword>
<name>A0A3S5CRH6_9PLAT</name>
<dbReference type="EMBL" id="CAAALY010273142">
    <property type="protein sequence ID" value="VEL42211.1"/>
    <property type="molecule type" value="Genomic_DNA"/>
</dbReference>
<accession>A0A3S5CRH6</accession>
<reference evidence="1" key="1">
    <citation type="submission" date="2018-11" db="EMBL/GenBank/DDBJ databases">
        <authorList>
            <consortium name="Pathogen Informatics"/>
        </authorList>
    </citation>
    <scope>NUCLEOTIDE SEQUENCE</scope>
</reference>
<comment type="caution">
    <text evidence="1">The sequence shown here is derived from an EMBL/GenBank/DDBJ whole genome shotgun (WGS) entry which is preliminary data.</text>
</comment>
<proteinExistence type="predicted"/>
<sequence>MYEEATFAQLFIGAHVWSRLWQCLGHALGIRERRKRSLPSILLQQQSATSTNTASSKAPPNLTTYSDFSRLATLTSKAYEVGTGVQDASMLSASGLLHALHLAAAVFAKVGVIVN</sequence>